<protein>
    <submittedName>
        <fullName evidence="1">Bm1493</fullName>
    </submittedName>
</protein>
<name>A0A1I9G4T7_BRUMA</name>
<dbReference type="AlphaFoldDB" id="A0A1I9G4T7"/>
<gene>
    <name evidence="1" type="primary">Bm1493</name>
    <name evidence="1" type="ORF">BM_Bm1493</name>
</gene>
<accession>A0A1I9G4T7</accession>
<reference evidence="1" key="1">
    <citation type="journal article" date="2007" name="Science">
        <title>Draft genome of the filarial nematode parasite Brugia malayi.</title>
        <authorList>
            <person name="Ghedin E."/>
            <person name="Wang S."/>
            <person name="Spiro D."/>
            <person name="Caler E."/>
            <person name="Zhao Q."/>
            <person name="Crabtree J."/>
            <person name="Allen J.E."/>
            <person name="Delcher A.L."/>
            <person name="Guiliano D.B."/>
            <person name="Miranda-Saavedra D."/>
            <person name="Angiuoli S.V."/>
            <person name="Creasy T."/>
            <person name="Amedeo P."/>
            <person name="Haas B."/>
            <person name="El-Sayed N.M."/>
            <person name="Wortman J.R."/>
            <person name="Feldblyum T."/>
            <person name="Tallon L."/>
            <person name="Schatz M."/>
            <person name="Shumway M."/>
            <person name="Koo H."/>
            <person name="Salzberg S.L."/>
            <person name="Schobel S."/>
            <person name="Pertea M."/>
            <person name="Pop M."/>
            <person name="White O."/>
            <person name="Barton G.J."/>
            <person name="Carlow C.K."/>
            <person name="Crawford M.J."/>
            <person name="Daub J."/>
            <person name="Dimmic M.W."/>
            <person name="Estes C.F."/>
            <person name="Foster J.M."/>
            <person name="Ganatra M."/>
            <person name="Gregory W.F."/>
            <person name="Johnson N.M."/>
            <person name="Jin J."/>
            <person name="Komuniecki R."/>
            <person name="Korf I."/>
            <person name="Kumar S."/>
            <person name="Laney S."/>
            <person name="Li B.W."/>
            <person name="Li W."/>
            <person name="Lindblom T.H."/>
            <person name="Lustigman S."/>
            <person name="Ma D."/>
            <person name="Maina C.V."/>
            <person name="Martin D.M."/>
            <person name="McCarter J.P."/>
            <person name="McReynolds L."/>
            <person name="Mitreva M."/>
            <person name="Nutman T.B."/>
            <person name="Parkinson J."/>
            <person name="Peregrin-Alvarez J.M."/>
            <person name="Poole C."/>
            <person name="Ren Q."/>
            <person name="Saunders L."/>
            <person name="Sluder A.E."/>
            <person name="Smith K."/>
            <person name="Stanke M."/>
            <person name="Unnasch T.R."/>
            <person name="Ware J."/>
            <person name="Wei A.D."/>
            <person name="Weil G."/>
            <person name="Williams D.J."/>
            <person name="Zhang Y."/>
            <person name="Williams S.A."/>
            <person name="Fraser-Liggett C."/>
            <person name="Slatko B."/>
            <person name="Blaxter M.L."/>
            <person name="Scott A.L."/>
        </authorList>
    </citation>
    <scope>NUCLEOTIDE SEQUENCE</scope>
    <source>
        <strain evidence="1">FR3</strain>
    </source>
</reference>
<evidence type="ECO:0000313" key="1">
    <source>
        <dbReference type="EMBL" id="CDQ00318.1"/>
    </source>
</evidence>
<dbReference type="EMBL" id="LN857014">
    <property type="protein sequence ID" value="CDQ00318.1"/>
    <property type="molecule type" value="Genomic_DNA"/>
</dbReference>
<organism evidence="1">
    <name type="scientific">Brugia malayi</name>
    <name type="common">Filarial nematode worm</name>
    <dbReference type="NCBI Taxonomy" id="6279"/>
    <lineage>
        <taxon>Eukaryota</taxon>
        <taxon>Metazoa</taxon>
        <taxon>Ecdysozoa</taxon>
        <taxon>Nematoda</taxon>
        <taxon>Chromadorea</taxon>
        <taxon>Rhabditida</taxon>
        <taxon>Spirurina</taxon>
        <taxon>Spiruromorpha</taxon>
        <taxon>Filarioidea</taxon>
        <taxon>Onchocercidae</taxon>
        <taxon>Brugia</taxon>
    </lineage>
</organism>
<proteinExistence type="predicted"/>
<sequence length="33" mass="3809">MHFQDERMSSYLPHQVFSETAELSFSTASALNF</sequence>
<reference evidence="1" key="2">
    <citation type="submission" date="2012-12" db="EMBL/GenBank/DDBJ databases">
        <authorList>
            <consortium name="WormBase Consortium"/>
            <person name="Ghedin E."/>
            <person name="Paulini M."/>
        </authorList>
    </citation>
    <scope>NUCLEOTIDE SEQUENCE</scope>
    <source>
        <strain evidence="1">FR3</strain>
    </source>
</reference>